<organism evidence="1 2">
    <name type="scientific">Pseudoalteromonas haloplanktis</name>
    <name type="common">Alteromonas haloplanktis</name>
    <dbReference type="NCBI Taxonomy" id="228"/>
    <lineage>
        <taxon>Bacteria</taxon>
        <taxon>Pseudomonadati</taxon>
        <taxon>Pseudomonadota</taxon>
        <taxon>Gammaproteobacteria</taxon>
        <taxon>Alteromonadales</taxon>
        <taxon>Pseudoalteromonadaceae</taxon>
        <taxon>Pseudoalteromonas</taxon>
    </lineage>
</organism>
<dbReference type="AlphaFoldDB" id="A0A9W4R0J7"/>
<dbReference type="Gene3D" id="3.40.50.300">
    <property type="entry name" value="P-loop containing nucleotide triphosphate hydrolases"/>
    <property type="match status" value="1"/>
</dbReference>
<proteinExistence type="predicted"/>
<reference evidence="1" key="1">
    <citation type="submission" date="2022-07" db="EMBL/GenBank/DDBJ databases">
        <authorList>
            <person name="Criscuolo A."/>
        </authorList>
    </citation>
    <scope>NUCLEOTIDE SEQUENCE</scope>
    <source>
        <strain evidence="1">CIP103197</strain>
    </source>
</reference>
<keyword evidence="2" id="KW-1185">Reference proteome</keyword>
<sequence length="400" mass="45739">MKTIIHIGPPKTGTSAIQKWLKDHADCLMSNGVYYPEHQQDSNGISSGNFLSVFSAHNGDYVYSPQKLQDTIAKAQAANCHTLLLSSEFFFSRLPTLLKAIPDAQCIAYVRNPAQLHESHYNQSVKRHGNTAVIKRAETLPMHTLKRLGEYGQQLGKKLTLRAYHDVLFVNKSIVCDFLSVVFNNNDIDFDVKAPERVNPGYCLEALEIKRCFNYYELGQYAGRLDRVLQAYDKGIKQFTFVGKHQFNDYKRQSIRWIERLAEQVPFEQAGELVDVIKNQPHQDFFKQEVSKAQCLDVFNFILKKDKDLLQRLALCVYAQPNVEDRFPFVAALFEVIPPRSALPTIVQYVKDAIYCRYPTLTFNSSTTKNTDLNNFRSNVSNLLQVRFSLMAYIKALLAS</sequence>
<evidence type="ECO:0000313" key="1">
    <source>
        <dbReference type="EMBL" id="CAH9061705.1"/>
    </source>
</evidence>
<dbReference type="Proteomes" id="UP001152447">
    <property type="component" value="Unassembled WGS sequence"/>
</dbReference>
<dbReference type="RefSeq" id="WP_262976965.1">
    <property type="nucleotide sequence ID" value="NZ_CAMAPB010000038.1"/>
</dbReference>
<dbReference type="SUPFAM" id="SSF52540">
    <property type="entry name" value="P-loop containing nucleoside triphosphate hydrolases"/>
    <property type="match status" value="1"/>
</dbReference>
<accession>A0A9W4R0J7</accession>
<name>A0A9W4R0J7_PSEHA</name>
<gene>
    <name evidence="1" type="ORF">PSEHALCIP103_02549</name>
</gene>
<comment type="caution">
    <text evidence="1">The sequence shown here is derived from an EMBL/GenBank/DDBJ whole genome shotgun (WGS) entry which is preliminary data.</text>
</comment>
<protein>
    <recommendedName>
        <fullName evidence="3">Sulfotransferase family protein</fullName>
    </recommendedName>
</protein>
<dbReference type="EMBL" id="CAMAPB010000038">
    <property type="protein sequence ID" value="CAH9061705.1"/>
    <property type="molecule type" value="Genomic_DNA"/>
</dbReference>
<evidence type="ECO:0008006" key="3">
    <source>
        <dbReference type="Google" id="ProtNLM"/>
    </source>
</evidence>
<dbReference type="InterPro" id="IPR027417">
    <property type="entry name" value="P-loop_NTPase"/>
</dbReference>
<evidence type="ECO:0000313" key="2">
    <source>
        <dbReference type="Proteomes" id="UP001152447"/>
    </source>
</evidence>